<feature type="region of interest" description="Disordered" evidence="1">
    <location>
        <begin position="1"/>
        <end position="33"/>
    </location>
</feature>
<accession>A0A501WY84</accession>
<evidence type="ECO:0000313" key="3">
    <source>
        <dbReference type="Proteomes" id="UP000319255"/>
    </source>
</evidence>
<reference evidence="2 3" key="1">
    <citation type="submission" date="2019-06" db="EMBL/GenBank/DDBJ databases">
        <title>A novel bacterium of genus Amaricoccus, isolated from marine sediment.</title>
        <authorList>
            <person name="Huang H."/>
            <person name="Mo K."/>
            <person name="Hu Y."/>
        </authorList>
    </citation>
    <scope>NUCLEOTIDE SEQUENCE [LARGE SCALE GENOMIC DNA]</scope>
    <source>
        <strain evidence="2 3">HB172011</strain>
    </source>
</reference>
<keyword evidence="3" id="KW-1185">Reference proteome</keyword>
<dbReference type="RefSeq" id="WP_140452847.1">
    <property type="nucleotide sequence ID" value="NZ_VFRP01000002.1"/>
</dbReference>
<evidence type="ECO:0000256" key="1">
    <source>
        <dbReference type="SAM" id="MobiDB-lite"/>
    </source>
</evidence>
<protein>
    <submittedName>
        <fullName evidence="2">Uncharacterized protein</fullName>
    </submittedName>
</protein>
<feature type="compositionally biased region" description="Polar residues" evidence="1">
    <location>
        <begin position="22"/>
        <end position="31"/>
    </location>
</feature>
<evidence type="ECO:0000313" key="2">
    <source>
        <dbReference type="EMBL" id="TPE53225.1"/>
    </source>
</evidence>
<dbReference type="AlphaFoldDB" id="A0A501WY84"/>
<dbReference type="EMBL" id="VFRP01000002">
    <property type="protein sequence ID" value="TPE53225.1"/>
    <property type="molecule type" value="Genomic_DNA"/>
</dbReference>
<comment type="caution">
    <text evidence="2">The sequence shown here is derived from an EMBL/GenBank/DDBJ whole genome shotgun (WGS) entry which is preliminary data.</text>
</comment>
<proteinExistence type="predicted"/>
<organism evidence="2 3">
    <name type="scientific">Amaricoccus solimangrovi</name>
    <dbReference type="NCBI Taxonomy" id="2589815"/>
    <lineage>
        <taxon>Bacteria</taxon>
        <taxon>Pseudomonadati</taxon>
        <taxon>Pseudomonadota</taxon>
        <taxon>Alphaproteobacteria</taxon>
        <taxon>Rhodobacterales</taxon>
        <taxon>Paracoccaceae</taxon>
        <taxon>Amaricoccus</taxon>
    </lineage>
</organism>
<name>A0A501WY84_9RHOB</name>
<sequence length="69" mass="7086">MPSKIESPAAGSTANGAEIESGSMTPYSTPTPKAATLSRLRSAHIATLCGLTDHRAAMIAALIFSEVAR</sequence>
<dbReference type="Proteomes" id="UP000319255">
    <property type="component" value="Unassembled WGS sequence"/>
</dbReference>
<gene>
    <name evidence="2" type="ORF">FJM51_04185</name>
</gene>